<feature type="compositionally biased region" description="Basic and acidic residues" evidence="1">
    <location>
        <begin position="7"/>
        <end position="18"/>
    </location>
</feature>
<dbReference type="EMBL" id="BTSY01000004">
    <property type="protein sequence ID" value="GMT21968.1"/>
    <property type="molecule type" value="Genomic_DNA"/>
</dbReference>
<evidence type="ECO:0000313" key="3">
    <source>
        <dbReference type="Proteomes" id="UP001432322"/>
    </source>
</evidence>
<organism evidence="2 3">
    <name type="scientific">Pristionchus fissidentatus</name>
    <dbReference type="NCBI Taxonomy" id="1538716"/>
    <lineage>
        <taxon>Eukaryota</taxon>
        <taxon>Metazoa</taxon>
        <taxon>Ecdysozoa</taxon>
        <taxon>Nematoda</taxon>
        <taxon>Chromadorea</taxon>
        <taxon>Rhabditida</taxon>
        <taxon>Rhabditina</taxon>
        <taxon>Diplogasteromorpha</taxon>
        <taxon>Diplogasteroidea</taxon>
        <taxon>Neodiplogasteridae</taxon>
        <taxon>Pristionchus</taxon>
    </lineage>
</organism>
<feature type="non-terminal residue" evidence="2">
    <location>
        <position position="103"/>
    </location>
</feature>
<protein>
    <submittedName>
        <fullName evidence="2">Uncharacterized protein</fullName>
    </submittedName>
</protein>
<feature type="region of interest" description="Disordered" evidence="1">
    <location>
        <begin position="1"/>
        <end position="103"/>
    </location>
</feature>
<gene>
    <name evidence="2" type="ORF">PFISCL1PPCAC_13265</name>
</gene>
<dbReference type="AlphaFoldDB" id="A0AAV5VUB2"/>
<keyword evidence="3" id="KW-1185">Reference proteome</keyword>
<accession>A0AAV5VUB2</accession>
<dbReference type="Proteomes" id="UP001432322">
    <property type="component" value="Unassembled WGS sequence"/>
</dbReference>
<proteinExistence type="predicted"/>
<feature type="compositionally biased region" description="Basic residues" evidence="1">
    <location>
        <begin position="72"/>
        <end position="81"/>
    </location>
</feature>
<name>A0AAV5VUB2_9BILA</name>
<evidence type="ECO:0000256" key="1">
    <source>
        <dbReference type="SAM" id="MobiDB-lite"/>
    </source>
</evidence>
<reference evidence="2" key="1">
    <citation type="submission" date="2023-10" db="EMBL/GenBank/DDBJ databases">
        <title>Genome assembly of Pristionchus species.</title>
        <authorList>
            <person name="Yoshida K."/>
            <person name="Sommer R.J."/>
        </authorList>
    </citation>
    <scope>NUCLEOTIDE SEQUENCE</scope>
    <source>
        <strain evidence="2">RS5133</strain>
    </source>
</reference>
<evidence type="ECO:0000313" key="2">
    <source>
        <dbReference type="EMBL" id="GMT21968.1"/>
    </source>
</evidence>
<comment type="caution">
    <text evidence="2">The sequence shown here is derived from an EMBL/GenBank/DDBJ whole genome shotgun (WGS) entry which is preliminary data.</text>
</comment>
<feature type="compositionally biased region" description="Basic residues" evidence="1">
    <location>
        <begin position="94"/>
        <end position="103"/>
    </location>
</feature>
<feature type="compositionally biased region" description="Basic and acidic residues" evidence="1">
    <location>
        <begin position="26"/>
        <end position="37"/>
    </location>
</feature>
<sequence length="103" mass="12562">RRRKTSKEKSGGSKLEKYGRRKRRSREKDEEFAKMPDDDVGLSRSDRDKKLTKNKKKEPDYIMLRTADWSRKKTRRRRRTRVASQADHQEHLRRSLRCSSRMR</sequence>
<feature type="non-terminal residue" evidence="2">
    <location>
        <position position="1"/>
    </location>
</feature>